<organism evidence="5 6">
    <name type="scientific">Fusarium poae</name>
    <dbReference type="NCBI Taxonomy" id="36050"/>
    <lineage>
        <taxon>Eukaryota</taxon>
        <taxon>Fungi</taxon>
        <taxon>Dikarya</taxon>
        <taxon>Ascomycota</taxon>
        <taxon>Pezizomycotina</taxon>
        <taxon>Sordariomycetes</taxon>
        <taxon>Hypocreomycetidae</taxon>
        <taxon>Hypocreales</taxon>
        <taxon>Nectriaceae</taxon>
        <taxon>Fusarium</taxon>
    </lineage>
</organism>
<dbReference type="InterPro" id="IPR027417">
    <property type="entry name" value="P-loop_NTPase"/>
</dbReference>
<feature type="domain" description="NACHT" evidence="4">
    <location>
        <begin position="303"/>
        <end position="467"/>
    </location>
</feature>
<dbReference type="Pfam" id="PF24883">
    <property type="entry name" value="NPHP3_N"/>
    <property type="match status" value="1"/>
</dbReference>
<dbReference type="InterPro" id="IPR002110">
    <property type="entry name" value="Ankyrin_rpt"/>
</dbReference>
<evidence type="ECO:0000256" key="3">
    <source>
        <dbReference type="SAM" id="Coils"/>
    </source>
</evidence>
<comment type="caution">
    <text evidence="5">The sequence shown here is derived from an EMBL/GenBank/DDBJ whole genome shotgun (WGS) entry which is preliminary data.</text>
</comment>
<protein>
    <recommendedName>
        <fullName evidence="4">NACHT domain-containing protein</fullName>
    </recommendedName>
</protein>
<evidence type="ECO:0000313" key="5">
    <source>
        <dbReference type="EMBL" id="OBS29595.1"/>
    </source>
</evidence>
<dbReference type="Gene3D" id="1.25.40.20">
    <property type="entry name" value="Ankyrin repeat-containing domain"/>
    <property type="match status" value="2"/>
</dbReference>
<dbReference type="AlphaFoldDB" id="A0A1B8BA41"/>
<feature type="coiled-coil region" evidence="3">
    <location>
        <begin position="209"/>
        <end position="255"/>
    </location>
</feature>
<gene>
    <name evidence="5" type="ORF">FPOA_03532</name>
</gene>
<dbReference type="SUPFAM" id="SSF52540">
    <property type="entry name" value="P-loop containing nucleoside triphosphate hydrolases"/>
    <property type="match status" value="1"/>
</dbReference>
<keyword evidence="3" id="KW-0175">Coiled coil</keyword>
<keyword evidence="6" id="KW-1185">Reference proteome</keyword>
<dbReference type="Pfam" id="PF12796">
    <property type="entry name" value="Ank_2"/>
    <property type="match status" value="1"/>
</dbReference>
<dbReference type="PROSITE" id="PS50837">
    <property type="entry name" value="NACHT"/>
    <property type="match status" value="1"/>
</dbReference>
<feature type="repeat" description="ANK" evidence="2">
    <location>
        <begin position="922"/>
        <end position="954"/>
    </location>
</feature>
<dbReference type="PROSITE" id="PS50297">
    <property type="entry name" value="ANK_REP_REGION"/>
    <property type="match status" value="1"/>
</dbReference>
<accession>A0A1B8BA41</accession>
<keyword evidence="1" id="KW-0677">Repeat</keyword>
<dbReference type="PROSITE" id="PS50088">
    <property type="entry name" value="ANK_REPEAT"/>
    <property type="match status" value="3"/>
</dbReference>
<feature type="repeat" description="ANK" evidence="2">
    <location>
        <begin position="1110"/>
        <end position="1142"/>
    </location>
</feature>
<name>A0A1B8BA41_FUSPO</name>
<dbReference type="OMA" id="MSCKQIC"/>
<dbReference type="EMBL" id="LYXU01000001">
    <property type="protein sequence ID" value="OBS29595.1"/>
    <property type="molecule type" value="Genomic_DNA"/>
</dbReference>
<evidence type="ECO:0000259" key="4">
    <source>
        <dbReference type="PROSITE" id="PS50837"/>
    </source>
</evidence>
<dbReference type="SUPFAM" id="SSF48403">
    <property type="entry name" value="Ankyrin repeat"/>
    <property type="match status" value="1"/>
</dbReference>
<dbReference type="Pfam" id="PF24809">
    <property type="entry name" value="DUF7708"/>
    <property type="match status" value="1"/>
</dbReference>
<proteinExistence type="predicted"/>
<evidence type="ECO:0000313" key="6">
    <source>
        <dbReference type="Proteomes" id="UP000091967"/>
    </source>
</evidence>
<dbReference type="Proteomes" id="UP000091967">
    <property type="component" value="Unassembled WGS sequence"/>
</dbReference>
<sequence length="1227" mass="139066">MTQSLPYQPSSNDGTDPVFDKAVAKFKKGLTKNQAQIFAGCTLDDVKNEIKDIQNRHGSQRRLRNMERLSKFVEGMDQLGKVVEVFLNLHNTVALIWGPLKFLLLTAKTSVDTLESLLDVYAQVGEVLPDLTRYGQIFKEYPAVHTHLESYYCDILQFHSNALEVFSRPCWKVLFHSAWKTFKTQFDPILRSLQRHRDMLSEEKLTAVMEETQKQGQSIQEKLHQLSKELGERDKKNAERDLIDYQSRIDQQKRTVESKIDAPSYHEDYEIASQKRFAATSGRWILNHSPIVEWLDHSSNASGKIYLSGIPGAGKTVLTSSIISHLKERKSSSNDFVDRFSISYFFFKHDQPKKNSLVSLLRALLAQLVGQDISLLDHVYQACCSAESQQFRSMDEVSRHVSMALQSQSRCFVVIDGLDECSEASRVLQWFESLMSKKDSTSGNTDSSIRLFISGQRDGILEQKMSQYTRIDLDKSFGHEQDIEGFANTMAGKIRDKFSLDYTVEQDIASRVTSQAGGMFLYAQLVLNNLLSQTSKYDLKQELKAETFPEGLEQAYERVIIRVLRNPNKAESTAAKHILGTIICACRPLHWREIQSKFCIDPLEGEADIDRQLVMSCKQICSSLVEVSYLEPSSLGEETVHLVHSSAQVYLVQTEEIHVPTENAKMALFCAEYMISRPMTPGLSKAEMQDYAMTGYYGFHDYASAFWWKHVQQVLTASEMDTGIARKVLQTAHEYLTRTGEIEENTAVDDDSSGAIQSLKRKLERIPQDLRDWTSIKIYELRLVVIREALEVLVNQPREHRVAGLALYGPWRYKCRKPWCQYFNHGFEDAQQQQLHNDKHELPFTCDYHGCVAAEFGFEKESDLRTHTRRWHPLEEPLPFPMPKQHTKSHPNIFKAVETGDLETVKYHIQQGNISPDYQKKGGKCLLQSAVEKGQLHIVQYLKEMGANMVVESRPNTPFGSLLKIAVACEDLEMVAFLSDLYNFSDTWALRRCTYMVPFPRSIMAQLIRNASPEDQQDILSYAIESRNATAVSYFAETLDASYFDNTLMVAVKSRHLPSVDVLLASGKVDPNVHSSKGHALLHDTCKFWTLPIFQRLYAVTTTTNSKDAFGNTLLHLASKFGHDAIVEFLIKEGADVNAKNLSSETPLQLASTWDRGVVVKLLIDNGAIWDPVDNVADKSHNAGGIELSNPIELGGILDEFDFNGYLKGSWEAGPSVVDLGDTFPVE</sequence>
<dbReference type="PANTHER" id="PTHR10039:SF14">
    <property type="entry name" value="NACHT DOMAIN-CONTAINING PROTEIN"/>
    <property type="match status" value="1"/>
</dbReference>
<evidence type="ECO:0000256" key="2">
    <source>
        <dbReference type="PROSITE-ProRule" id="PRU00023"/>
    </source>
</evidence>
<reference evidence="5 6" key="1">
    <citation type="submission" date="2016-06" db="EMBL/GenBank/DDBJ databases">
        <title>Living apart together: crosstalk between the core and supernumerary genomes in a fungal plant pathogen.</title>
        <authorList>
            <person name="Vanheule A."/>
            <person name="Audenaert K."/>
            <person name="Warris S."/>
            <person name="Van De Geest H."/>
            <person name="Schijlen E."/>
            <person name="Hofte M."/>
            <person name="De Saeger S."/>
            <person name="Haesaert G."/>
            <person name="Waalwijk C."/>
            <person name="Van Der Lee T."/>
        </authorList>
    </citation>
    <scope>NUCLEOTIDE SEQUENCE [LARGE SCALE GENOMIC DNA]</scope>
    <source>
        <strain evidence="5 6">2516</strain>
    </source>
</reference>
<dbReference type="InterPro" id="IPR056125">
    <property type="entry name" value="DUF7708"/>
</dbReference>
<dbReference type="PANTHER" id="PTHR10039">
    <property type="entry name" value="AMELOGENIN"/>
    <property type="match status" value="1"/>
</dbReference>
<dbReference type="InterPro" id="IPR036770">
    <property type="entry name" value="Ankyrin_rpt-contain_sf"/>
</dbReference>
<dbReference type="STRING" id="36050.A0A1B8BA41"/>
<dbReference type="InterPro" id="IPR056884">
    <property type="entry name" value="NPHP3-like_N"/>
</dbReference>
<dbReference type="Gene3D" id="3.40.50.300">
    <property type="entry name" value="P-loop containing nucleotide triphosphate hydrolases"/>
    <property type="match status" value="1"/>
</dbReference>
<keyword evidence="2" id="KW-0040">ANK repeat</keyword>
<dbReference type="InterPro" id="IPR007111">
    <property type="entry name" value="NACHT_NTPase"/>
</dbReference>
<feature type="repeat" description="ANK" evidence="2">
    <location>
        <begin position="1143"/>
        <end position="1175"/>
    </location>
</feature>
<dbReference type="SMART" id="SM00248">
    <property type="entry name" value="ANK"/>
    <property type="match status" value="5"/>
</dbReference>
<evidence type="ECO:0000256" key="1">
    <source>
        <dbReference type="ARBA" id="ARBA00022737"/>
    </source>
</evidence>